<dbReference type="GO" id="GO:0019843">
    <property type="term" value="F:rRNA binding"/>
    <property type="evidence" value="ECO:0007669"/>
    <property type="project" value="UniProtKB-KW"/>
</dbReference>
<keyword evidence="3" id="KW-0694">RNA-binding</keyword>
<evidence type="ECO:0000256" key="3">
    <source>
        <dbReference type="ARBA" id="ARBA00022884"/>
    </source>
</evidence>
<protein>
    <submittedName>
        <fullName evidence="7">Ribosomal protein S5, C-terminal domain</fullName>
    </submittedName>
</protein>
<sequence>MMGDRVVQDLLAEVERAKQLAGEERRKAGIALDGEDEGEGDYMGVVPLIEKLEKMKVKDSDSINRFICIFLHENSQIIETLDEAHKWMMKIDKFEQRHLKLRLEYRVIGDLMTRLKESIGKDRFILLQKLNQAVQLMDCKEAYDPNNPASFGVIQRQQVGSPEDIVDSDQGAGLEEDDEDIRETKEKDNILIEKFNAIEEKLEEKLEELDHAFRKKGRVLEEEINDLVEERTLLATGNYHGGVGFAKAKGPTAKIATQRAYEKCFQNLHYVEPYEDHTIAYAIQSKYEKTKIYLWPGPMRSGMSAAVRTVETVRYLAGFSNIIGSRNPLNVIKALFKALNAIKTPKDVQEKFGRTVVETYLL</sequence>
<evidence type="ECO:0000256" key="5">
    <source>
        <dbReference type="ARBA" id="ARBA00023274"/>
    </source>
</evidence>
<evidence type="ECO:0000256" key="2">
    <source>
        <dbReference type="ARBA" id="ARBA00022730"/>
    </source>
</evidence>
<dbReference type="PANTHER" id="PTHR48432:SF1">
    <property type="entry name" value="S5 DRBM DOMAIN-CONTAINING PROTEIN"/>
    <property type="match status" value="1"/>
</dbReference>
<dbReference type="GO" id="GO:0003729">
    <property type="term" value="F:mRNA binding"/>
    <property type="evidence" value="ECO:0007669"/>
    <property type="project" value="UniProtKB-ARBA"/>
</dbReference>
<dbReference type="GO" id="GO:1990904">
    <property type="term" value="C:ribonucleoprotein complex"/>
    <property type="evidence" value="ECO:0007669"/>
    <property type="project" value="UniProtKB-KW"/>
</dbReference>
<evidence type="ECO:0000256" key="4">
    <source>
        <dbReference type="ARBA" id="ARBA00022980"/>
    </source>
</evidence>
<dbReference type="InterPro" id="IPR005324">
    <property type="entry name" value="Ribosomal_uS5_C"/>
</dbReference>
<keyword evidence="5" id="KW-0687">Ribonucleoprotein</keyword>
<evidence type="ECO:0000256" key="1">
    <source>
        <dbReference type="ARBA" id="ARBA00008945"/>
    </source>
</evidence>
<dbReference type="Gene3D" id="3.30.230.10">
    <property type="match status" value="1"/>
</dbReference>
<comment type="similarity">
    <text evidence="1">Belongs to the universal ribosomal protein uS5 family.</text>
</comment>
<dbReference type="SUPFAM" id="SSF54768">
    <property type="entry name" value="dsRNA-binding domain-like"/>
    <property type="match status" value="1"/>
</dbReference>
<dbReference type="Proteomes" id="UP001055439">
    <property type="component" value="Chromosome 4"/>
</dbReference>
<keyword evidence="2" id="KW-0699">rRNA-binding</keyword>
<gene>
    <name evidence="7" type="ORF">MUK42_27195</name>
</gene>
<dbReference type="GO" id="GO:0003735">
    <property type="term" value="F:structural constituent of ribosome"/>
    <property type="evidence" value="ECO:0007669"/>
    <property type="project" value="InterPro"/>
</dbReference>
<dbReference type="EMBL" id="CP097506">
    <property type="protein sequence ID" value="URD94531.1"/>
    <property type="molecule type" value="Genomic_DNA"/>
</dbReference>
<evidence type="ECO:0000313" key="7">
    <source>
        <dbReference type="EMBL" id="URD94531.1"/>
    </source>
</evidence>
<dbReference type="OrthoDB" id="309483at2759"/>
<keyword evidence="8" id="KW-1185">Reference proteome</keyword>
<name>A0A9E7JW42_9LILI</name>
<organism evidence="7 8">
    <name type="scientific">Musa troglodytarum</name>
    <name type="common">fe'i banana</name>
    <dbReference type="NCBI Taxonomy" id="320322"/>
    <lineage>
        <taxon>Eukaryota</taxon>
        <taxon>Viridiplantae</taxon>
        <taxon>Streptophyta</taxon>
        <taxon>Embryophyta</taxon>
        <taxon>Tracheophyta</taxon>
        <taxon>Spermatophyta</taxon>
        <taxon>Magnoliopsida</taxon>
        <taxon>Liliopsida</taxon>
        <taxon>Zingiberales</taxon>
        <taxon>Musaceae</taxon>
        <taxon>Musa</taxon>
    </lineage>
</organism>
<evidence type="ECO:0000259" key="6">
    <source>
        <dbReference type="Pfam" id="PF03719"/>
    </source>
</evidence>
<dbReference type="InterPro" id="IPR014721">
    <property type="entry name" value="Ribsml_uS5_D2-typ_fold_subgr"/>
</dbReference>
<dbReference type="GO" id="GO:0005737">
    <property type="term" value="C:cytoplasm"/>
    <property type="evidence" value="ECO:0007669"/>
    <property type="project" value="UniProtKB-ARBA"/>
</dbReference>
<reference evidence="7" key="1">
    <citation type="submission" date="2022-05" db="EMBL/GenBank/DDBJ databases">
        <title>The Musa troglodytarum L. genome provides insights into the mechanism of non-climacteric behaviour and enrichment of carotenoids.</title>
        <authorList>
            <person name="Wang J."/>
        </authorList>
    </citation>
    <scope>NUCLEOTIDE SEQUENCE</scope>
    <source>
        <tissue evidence="7">Leaf</tissue>
    </source>
</reference>
<dbReference type="InterPro" id="IPR020568">
    <property type="entry name" value="Ribosomal_Su5_D2-typ_SF"/>
</dbReference>
<dbReference type="SUPFAM" id="SSF54211">
    <property type="entry name" value="Ribosomal protein S5 domain 2-like"/>
    <property type="match status" value="1"/>
</dbReference>
<evidence type="ECO:0000313" key="8">
    <source>
        <dbReference type="Proteomes" id="UP001055439"/>
    </source>
</evidence>
<dbReference type="InterPro" id="IPR000851">
    <property type="entry name" value="Ribosomal_uS5"/>
</dbReference>
<dbReference type="Pfam" id="PF03719">
    <property type="entry name" value="Ribosomal_S5_C"/>
    <property type="match status" value="1"/>
</dbReference>
<accession>A0A9E7JW42</accession>
<dbReference type="AlphaFoldDB" id="A0A9E7JW42"/>
<dbReference type="FunFam" id="3.30.230.10:FF:000002">
    <property type="entry name" value="30S ribosomal protein S5"/>
    <property type="match status" value="1"/>
</dbReference>
<feature type="domain" description="Small ribosomal subunit protein uS5 C-terminal" evidence="6">
    <location>
        <begin position="286"/>
        <end position="351"/>
    </location>
</feature>
<dbReference type="GO" id="GO:0005840">
    <property type="term" value="C:ribosome"/>
    <property type="evidence" value="ECO:0007669"/>
    <property type="project" value="UniProtKB-KW"/>
</dbReference>
<keyword evidence="4 7" id="KW-0689">Ribosomal protein</keyword>
<dbReference type="GO" id="GO:0006412">
    <property type="term" value="P:translation"/>
    <property type="evidence" value="ECO:0007669"/>
    <property type="project" value="InterPro"/>
</dbReference>
<dbReference type="PANTHER" id="PTHR48432">
    <property type="entry name" value="S5 DRBM DOMAIN-CONTAINING PROTEIN"/>
    <property type="match status" value="1"/>
</dbReference>
<proteinExistence type="inferred from homology"/>